<evidence type="ECO:0000259" key="1">
    <source>
        <dbReference type="Pfam" id="PF12697"/>
    </source>
</evidence>
<accession>A0ABP6N245</accession>
<dbReference type="InterPro" id="IPR000073">
    <property type="entry name" value="AB_hydrolase_1"/>
</dbReference>
<dbReference type="SUPFAM" id="SSF53474">
    <property type="entry name" value="alpha/beta-Hydrolases"/>
    <property type="match status" value="1"/>
</dbReference>
<dbReference type="EMBL" id="BAAAUT010000017">
    <property type="protein sequence ID" value="GAA3133851.1"/>
    <property type="molecule type" value="Genomic_DNA"/>
</dbReference>
<dbReference type="Pfam" id="PF12697">
    <property type="entry name" value="Abhydrolase_6"/>
    <property type="match status" value="1"/>
</dbReference>
<dbReference type="GO" id="GO:0016787">
    <property type="term" value="F:hydrolase activity"/>
    <property type="evidence" value="ECO:0007669"/>
    <property type="project" value="UniProtKB-KW"/>
</dbReference>
<sequence length="294" mass="31522">MKIGEFTNDAARARFFDVYTSAFERLWPGPPAAVDVPTTFGRTRVYRAGRARGSPVVLLPGAGGNALMWHRYIRPLGESHPLIAVDTIGEAGASVQRAPVRDGRDGALWLDEVLAALEVACAHVVGCSYGGWLAVNHEIYRPGRIATLVLLDPAGFALPGPRFYAWAVAGGLAGLAPRAMRPRLARLVANGTILEPEIMRLIPAAARYRRRLPDALVFSDDDLRAVRTRSLFLLAGRSALHRSRRVAERLAGVLPGAQVEIVPGAGHALPMDLPDLVAERVLRFVAAGDGPPAG</sequence>
<keyword evidence="2" id="KW-0378">Hydrolase</keyword>
<protein>
    <submittedName>
        <fullName evidence="2">Alpha/beta hydrolase</fullName>
    </submittedName>
</protein>
<evidence type="ECO:0000313" key="3">
    <source>
        <dbReference type="Proteomes" id="UP001500320"/>
    </source>
</evidence>
<keyword evidence="3" id="KW-1185">Reference proteome</keyword>
<dbReference type="PANTHER" id="PTHR43798">
    <property type="entry name" value="MONOACYLGLYCEROL LIPASE"/>
    <property type="match status" value="1"/>
</dbReference>
<dbReference type="Proteomes" id="UP001500320">
    <property type="component" value="Unassembled WGS sequence"/>
</dbReference>
<feature type="domain" description="AB hydrolase-1" evidence="1">
    <location>
        <begin position="56"/>
        <end position="279"/>
    </location>
</feature>
<gene>
    <name evidence="2" type="ORF">GCM10010466_25580</name>
</gene>
<comment type="caution">
    <text evidence="2">The sequence shown here is derived from an EMBL/GenBank/DDBJ whole genome shotgun (WGS) entry which is preliminary data.</text>
</comment>
<name>A0ABP6N245_9ACTN</name>
<dbReference type="Gene3D" id="3.40.50.1820">
    <property type="entry name" value="alpha/beta hydrolase"/>
    <property type="match status" value="1"/>
</dbReference>
<dbReference type="PANTHER" id="PTHR43798:SF27">
    <property type="entry name" value="HYDROLASE ALPHA_BETA HYDROLASE FOLD FAMILY"/>
    <property type="match status" value="1"/>
</dbReference>
<dbReference type="InterPro" id="IPR050266">
    <property type="entry name" value="AB_hydrolase_sf"/>
</dbReference>
<organism evidence="2 3">
    <name type="scientific">Planomonospora alba</name>
    <dbReference type="NCBI Taxonomy" id="161354"/>
    <lineage>
        <taxon>Bacteria</taxon>
        <taxon>Bacillati</taxon>
        <taxon>Actinomycetota</taxon>
        <taxon>Actinomycetes</taxon>
        <taxon>Streptosporangiales</taxon>
        <taxon>Streptosporangiaceae</taxon>
        <taxon>Planomonospora</taxon>
    </lineage>
</organism>
<proteinExistence type="predicted"/>
<dbReference type="InterPro" id="IPR029058">
    <property type="entry name" value="AB_hydrolase_fold"/>
</dbReference>
<evidence type="ECO:0000313" key="2">
    <source>
        <dbReference type="EMBL" id="GAA3133851.1"/>
    </source>
</evidence>
<dbReference type="RefSeq" id="WP_344859068.1">
    <property type="nucleotide sequence ID" value="NZ_BAAAUT010000017.1"/>
</dbReference>
<reference evidence="3" key="1">
    <citation type="journal article" date="2019" name="Int. J. Syst. Evol. Microbiol.">
        <title>The Global Catalogue of Microorganisms (GCM) 10K type strain sequencing project: providing services to taxonomists for standard genome sequencing and annotation.</title>
        <authorList>
            <consortium name="The Broad Institute Genomics Platform"/>
            <consortium name="The Broad Institute Genome Sequencing Center for Infectious Disease"/>
            <person name="Wu L."/>
            <person name="Ma J."/>
        </authorList>
    </citation>
    <scope>NUCLEOTIDE SEQUENCE [LARGE SCALE GENOMIC DNA]</scope>
    <source>
        <strain evidence="3">JCM 9373</strain>
    </source>
</reference>